<dbReference type="RefSeq" id="WP_007426330.1">
    <property type="nucleotide sequence ID" value="NZ_AMGO01000020.1"/>
</dbReference>
<dbReference type="AlphaFoldDB" id="K2I705"/>
<dbReference type="Proteomes" id="UP000006765">
    <property type="component" value="Unassembled WGS sequence"/>
</dbReference>
<dbReference type="EMBL" id="AMGO01000020">
    <property type="protein sequence ID" value="EKE44795.1"/>
    <property type="molecule type" value="Genomic_DNA"/>
</dbReference>
<comment type="caution">
    <text evidence="2">The sequence shown here is derived from an EMBL/GenBank/DDBJ whole genome shotgun (WGS) entry which is preliminary data.</text>
</comment>
<accession>K2I705</accession>
<dbReference type="OrthoDB" id="285836at2"/>
<gene>
    <name evidence="2" type="ORF">OCGS_1178</name>
</gene>
<keyword evidence="3" id="KW-1185">Reference proteome</keyword>
<keyword evidence="1" id="KW-0175">Coiled coil</keyword>
<name>K2I705_9RHOB</name>
<proteinExistence type="predicted"/>
<reference evidence="2 3" key="1">
    <citation type="journal article" date="2012" name="J. Bacteriol.">
        <title>Draft Genome Sequence of Oceaniovalibus guishaninsula JLT2003T.</title>
        <authorList>
            <person name="Tang K."/>
            <person name="Liu K."/>
            <person name="Jiao N."/>
        </authorList>
    </citation>
    <scope>NUCLEOTIDE SEQUENCE [LARGE SCALE GENOMIC DNA]</scope>
    <source>
        <strain evidence="2 3">JLT2003</strain>
    </source>
</reference>
<evidence type="ECO:0000313" key="3">
    <source>
        <dbReference type="Proteomes" id="UP000006765"/>
    </source>
</evidence>
<organism evidence="2 3">
    <name type="scientific">Oceaniovalibus guishaninsula JLT2003</name>
    <dbReference type="NCBI Taxonomy" id="1231392"/>
    <lineage>
        <taxon>Bacteria</taxon>
        <taxon>Pseudomonadati</taxon>
        <taxon>Pseudomonadota</taxon>
        <taxon>Alphaproteobacteria</taxon>
        <taxon>Rhodobacterales</taxon>
        <taxon>Roseobacteraceae</taxon>
        <taxon>Oceaniovalibus</taxon>
    </lineage>
</organism>
<dbReference type="InterPro" id="IPR007236">
    <property type="entry name" value="SlyX"/>
</dbReference>
<dbReference type="eggNOG" id="COG2900">
    <property type="taxonomic scope" value="Bacteria"/>
</dbReference>
<dbReference type="Pfam" id="PF04102">
    <property type="entry name" value="SlyX"/>
    <property type="match status" value="1"/>
</dbReference>
<protein>
    <recommendedName>
        <fullName evidence="4">SlyX protein</fullName>
    </recommendedName>
</protein>
<evidence type="ECO:0000313" key="2">
    <source>
        <dbReference type="EMBL" id="EKE44795.1"/>
    </source>
</evidence>
<evidence type="ECO:0000256" key="1">
    <source>
        <dbReference type="SAM" id="Coils"/>
    </source>
</evidence>
<sequence length="68" mass="7979">MTDPRYNLEEKVAHLLRVQDELSDIVAEQAGRIERLERRIEMLMRREAERDLDAGGSVPLADQRPPHW</sequence>
<dbReference type="STRING" id="1231392.OCGS_1178"/>
<feature type="coiled-coil region" evidence="1">
    <location>
        <begin position="19"/>
        <end position="46"/>
    </location>
</feature>
<evidence type="ECO:0008006" key="4">
    <source>
        <dbReference type="Google" id="ProtNLM"/>
    </source>
</evidence>